<dbReference type="Pfam" id="PF07103">
    <property type="entry name" value="DUF1365"/>
    <property type="match status" value="1"/>
</dbReference>
<name>A0A922P6P6_9HYPH</name>
<evidence type="ECO:0000313" key="1">
    <source>
        <dbReference type="EMBL" id="KEQ10691.1"/>
    </source>
</evidence>
<dbReference type="RefSeq" id="WP_037162553.1">
    <property type="nucleotide sequence ID" value="NZ_JOKI01000003.1"/>
</dbReference>
<dbReference type="PANTHER" id="PTHR33973:SF4">
    <property type="entry name" value="OS07G0153300 PROTEIN"/>
    <property type="match status" value="1"/>
</dbReference>
<sequence>MTETSALYLGDVVHRRHRPAMHRLRYRVFSLLLDLDDLAGLDRRLRLFGHNRAAAIGFRDSDHGTGEAGALRDWVEGHLESAGLETGDIRIRILCYPRIFGYVFNPITVYFCETPDGRLLAILYEVCNTFHERHTYVIPVADGTQLTVRHACKKELYVSPFVPMDCTYHFRIGRPGDAVMIAINESDETGPLLYASFVGVRRPLTDATLLKALVALPLMTLKIMAGIHWEALKLWLKGVPVHRHKPSLQRRASSLVPVNE</sequence>
<dbReference type="InterPro" id="IPR010775">
    <property type="entry name" value="DUF1365"/>
</dbReference>
<evidence type="ECO:0008006" key="3">
    <source>
        <dbReference type="Google" id="ProtNLM"/>
    </source>
</evidence>
<protein>
    <recommendedName>
        <fullName evidence="3">DUF1365 domain-containing protein</fullName>
    </recommendedName>
</protein>
<proteinExistence type="predicted"/>
<accession>A0A922P6P6</accession>
<reference evidence="1 2" key="1">
    <citation type="submission" date="2014-06" db="EMBL/GenBank/DDBJ databases">
        <title>Rhizobium pelagicum/R2-400B4.</title>
        <authorList>
            <person name="Kimes N.E."/>
            <person name="Lopez-Perez M."/>
        </authorList>
    </citation>
    <scope>NUCLEOTIDE SEQUENCE [LARGE SCALE GENOMIC DNA]</scope>
    <source>
        <strain evidence="1 2">R2-400B4</strain>
    </source>
</reference>
<comment type="caution">
    <text evidence="1">The sequence shown here is derived from an EMBL/GenBank/DDBJ whole genome shotgun (WGS) entry which is preliminary data.</text>
</comment>
<keyword evidence="2" id="KW-1185">Reference proteome</keyword>
<evidence type="ECO:0000313" key="2">
    <source>
        <dbReference type="Proteomes" id="UP000052167"/>
    </source>
</evidence>
<dbReference type="PANTHER" id="PTHR33973">
    <property type="entry name" value="OS07G0153300 PROTEIN"/>
    <property type="match status" value="1"/>
</dbReference>
<dbReference type="OrthoDB" id="9778801at2"/>
<gene>
    <name evidence="1" type="ORF">GV68_10580</name>
</gene>
<organism evidence="1 2">
    <name type="scientific">Pseudorhizobium pelagicum</name>
    <dbReference type="NCBI Taxonomy" id="1509405"/>
    <lineage>
        <taxon>Bacteria</taxon>
        <taxon>Pseudomonadati</taxon>
        <taxon>Pseudomonadota</taxon>
        <taxon>Alphaproteobacteria</taxon>
        <taxon>Hyphomicrobiales</taxon>
        <taxon>Rhizobiaceae</taxon>
        <taxon>Rhizobium/Agrobacterium group</taxon>
        <taxon>Pseudorhizobium</taxon>
    </lineage>
</organism>
<dbReference type="EMBL" id="JOKJ01000002">
    <property type="protein sequence ID" value="KEQ10691.1"/>
    <property type="molecule type" value="Genomic_DNA"/>
</dbReference>
<dbReference type="Proteomes" id="UP000052167">
    <property type="component" value="Unassembled WGS sequence"/>
</dbReference>
<dbReference type="AlphaFoldDB" id="A0A922P6P6"/>